<organism evidence="5 6">
    <name type="scientific">Mycolicibacterium parafortuitum</name>
    <name type="common">Mycobacterium parafortuitum</name>
    <dbReference type="NCBI Taxonomy" id="39692"/>
    <lineage>
        <taxon>Bacteria</taxon>
        <taxon>Bacillati</taxon>
        <taxon>Actinomycetota</taxon>
        <taxon>Actinomycetes</taxon>
        <taxon>Mycobacteriales</taxon>
        <taxon>Mycobacteriaceae</taxon>
        <taxon>Mycolicibacterium</taxon>
    </lineage>
</organism>
<dbReference type="Gene3D" id="3.40.50.720">
    <property type="entry name" value="NAD(P)-binding Rossmann-like Domain"/>
    <property type="match status" value="1"/>
</dbReference>
<dbReference type="EMBL" id="AP022598">
    <property type="protein sequence ID" value="BBY74877.1"/>
    <property type="molecule type" value="Genomic_DNA"/>
</dbReference>
<dbReference type="PANTHER" id="PTHR43580:SF2">
    <property type="entry name" value="CYTOKINE-LIKE NUCLEAR FACTOR N-PAC"/>
    <property type="match status" value="1"/>
</dbReference>
<protein>
    <submittedName>
        <fullName evidence="5">Oxidoreductase</fullName>
    </submittedName>
</protein>
<evidence type="ECO:0000313" key="5">
    <source>
        <dbReference type="EMBL" id="BBY74877.1"/>
    </source>
</evidence>
<keyword evidence="2" id="KW-0560">Oxidoreductase</keyword>
<dbReference type="GO" id="GO:0050661">
    <property type="term" value="F:NADP binding"/>
    <property type="evidence" value="ECO:0007669"/>
    <property type="project" value="InterPro"/>
</dbReference>
<dbReference type="PANTHER" id="PTHR43580">
    <property type="entry name" value="OXIDOREDUCTASE GLYR1-RELATED"/>
    <property type="match status" value="1"/>
</dbReference>
<dbReference type="InterPro" id="IPR013328">
    <property type="entry name" value="6PGD_dom2"/>
</dbReference>
<gene>
    <name evidence="5" type="ORF">MPRF_17760</name>
</gene>
<dbReference type="Gene3D" id="1.10.1040.10">
    <property type="entry name" value="N-(1-d-carboxylethyl)-l-norvaline Dehydrogenase, domain 2"/>
    <property type="match status" value="1"/>
</dbReference>
<proteinExistence type="inferred from homology"/>
<evidence type="ECO:0000259" key="3">
    <source>
        <dbReference type="Pfam" id="PF03446"/>
    </source>
</evidence>
<dbReference type="SUPFAM" id="SSF51735">
    <property type="entry name" value="NAD(P)-binding Rossmann-fold domains"/>
    <property type="match status" value="1"/>
</dbReference>
<sequence length="286" mass="30009">MTFLGAGAMGSALAVAAVEAGYRTTVWNRTFCRSEALQGNGITVTRRIDDAMADADVVVVCLLDQVSVRDVLYPVAGALAGRHVINLTTTTPDGARDLARRAADAGISYLDGGIMATPEMIGTAESTLFYSGARAVFDTHRDLLEVWGTAEYFGTDAGMASLYDLALLAAMYTMFAGFFQGAAMLAPAGVSATEFAARAVPWLQALAPAVGEYAAVIDGGDYGVPGQQSLLFSDLGDISETARAQGVSSEIVDTVQRLIRRQVDAGRGADGFARVFESIRLPEDAA</sequence>
<name>A0A7I7U0C4_MYCPF</name>
<evidence type="ECO:0000256" key="1">
    <source>
        <dbReference type="ARBA" id="ARBA00009080"/>
    </source>
</evidence>
<dbReference type="SUPFAM" id="SSF48179">
    <property type="entry name" value="6-phosphogluconate dehydrogenase C-terminal domain-like"/>
    <property type="match status" value="1"/>
</dbReference>
<dbReference type="PIRSF" id="PIRSF000103">
    <property type="entry name" value="HIBADH"/>
    <property type="match status" value="1"/>
</dbReference>
<feature type="domain" description="6-phosphogluconate dehydrogenase NADP-binding" evidence="3">
    <location>
        <begin position="2"/>
        <end position="149"/>
    </location>
</feature>
<evidence type="ECO:0000259" key="4">
    <source>
        <dbReference type="Pfam" id="PF21761"/>
    </source>
</evidence>
<evidence type="ECO:0000313" key="6">
    <source>
        <dbReference type="Proteomes" id="UP000466554"/>
    </source>
</evidence>
<dbReference type="Pfam" id="PF03446">
    <property type="entry name" value="NAD_binding_2"/>
    <property type="match status" value="1"/>
</dbReference>
<dbReference type="InterPro" id="IPR015815">
    <property type="entry name" value="HIBADH-related"/>
</dbReference>
<evidence type="ECO:0000256" key="2">
    <source>
        <dbReference type="ARBA" id="ARBA00023002"/>
    </source>
</evidence>
<dbReference type="Proteomes" id="UP000466554">
    <property type="component" value="Chromosome"/>
</dbReference>
<dbReference type="InterPro" id="IPR008927">
    <property type="entry name" value="6-PGluconate_DH-like_C_sf"/>
</dbReference>
<dbReference type="AlphaFoldDB" id="A0A7I7U0C4"/>
<dbReference type="Pfam" id="PF21761">
    <property type="entry name" value="RedAm-like_C"/>
    <property type="match status" value="1"/>
</dbReference>
<reference evidence="5 6" key="1">
    <citation type="journal article" date="2019" name="Emerg. Microbes Infect.">
        <title>Comprehensive subspecies identification of 175 nontuberculous mycobacteria species based on 7547 genomic profiles.</title>
        <authorList>
            <person name="Matsumoto Y."/>
            <person name="Kinjo T."/>
            <person name="Motooka D."/>
            <person name="Nabeya D."/>
            <person name="Jung N."/>
            <person name="Uechi K."/>
            <person name="Horii T."/>
            <person name="Iida T."/>
            <person name="Fujita J."/>
            <person name="Nakamura S."/>
        </authorList>
    </citation>
    <scope>NUCLEOTIDE SEQUENCE [LARGE SCALE GENOMIC DNA]</scope>
    <source>
        <strain evidence="5 6">JCM 6367</strain>
    </source>
</reference>
<comment type="similarity">
    <text evidence="1">Belongs to the HIBADH-related family.</text>
</comment>
<dbReference type="InterPro" id="IPR051265">
    <property type="entry name" value="HIBADH-related_NP60_sf"/>
</dbReference>
<dbReference type="InterPro" id="IPR036291">
    <property type="entry name" value="NAD(P)-bd_dom_sf"/>
</dbReference>
<dbReference type="GO" id="GO:0016491">
    <property type="term" value="F:oxidoreductase activity"/>
    <property type="evidence" value="ECO:0007669"/>
    <property type="project" value="UniProtKB-KW"/>
</dbReference>
<accession>A0A7I7U0C4</accession>
<feature type="domain" description="NADPH-dependent reductive aminase-like C-terminal" evidence="4">
    <location>
        <begin position="156"/>
        <end position="280"/>
    </location>
</feature>
<dbReference type="InterPro" id="IPR048666">
    <property type="entry name" value="RedAm-like_C"/>
</dbReference>
<dbReference type="InterPro" id="IPR006115">
    <property type="entry name" value="6PGDH_NADP-bd"/>
</dbReference>